<dbReference type="OMA" id="WNPGIHD"/>
<feature type="domain" description="N-acetyltransferase" evidence="1">
    <location>
        <begin position="8"/>
        <end position="146"/>
    </location>
</feature>
<dbReference type="GO" id="GO:0016747">
    <property type="term" value="F:acyltransferase activity, transferring groups other than amino-acyl groups"/>
    <property type="evidence" value="ECO:0007669"/>
    <property type="project" value="InterPro"/>
</dbReference>
<dbReference type="InterPro" id="IPR041496">
    <property type="entry name" value="YitH/HolE_GNAT"/>
</dbReference>
<dbReference type="PANTHER" id="PTHR47237">
    <property type="entry name" value="SLL0310 PROTEIN"/>
    <property type="match status" value="1"/>
</dbReference>
<reference evidence="2 3" key="1">
    <citation type="submission" date="2013-11" db="EMBL/GenBank/DDBJ databases">
        <title>Genome sequencing of Stegodyphus mimosarum.</title>
        <authorList>
            <person name="Bechsgaard J."/>
        </authorList>
    </citation>
    <scope>NUCLEOTIDE SEQUENCE [LARGE SCALE GENOMIC DNA]</scope>
</reference>
<dbReference type="InterPro" id="IPR000182">
    <property type="entry name" value="GNAT_dom"/>
</dbReference>
<dbReference type="Pfam" id="PF18014">
    <property type="entry name" value="Acetyltransf_18"/>
    <property type="match status" value="1"/>
</dbReference>
<name>A0A087T408_STEMI</name>
<dbReference type="InterPro" id="IPR052729">
    <property type="entry name" value="Acyl/Acetyltrans_Enzymes"/>
</dbReference>
<dbReference type="SUPFAM" id="SSF55729">
    <property type="entry name" value="Acyl-CoA N-acyltransferases (Nat)"/>
    <property type="match status" value="1"/>
</dbReference>
<dbReference type="InterPro" id="IPR016181">
    <property type="entry name" value="Acyl_CoA_acyltransferase"/>
</dbReference>
<accession>A0A087T408</accession>
<proteinExistence type="predicted"/>
<gene>
    <name evidence="2" type="ORF">X975_04360</name>
</gene>
<dbReference type="EMBL" id="KK113299">
    <property type="protein sequence ID" value="KFM59847.1"/>
    <property type="molecule type" value="Genomic_DNA"/>
</dbReference>
<dbReference type="OrthoDB" id="5771378at2759"/>
<protein>
    <recommendedName>
        <fullName evidence="1">N-acetyltransferase domain-containing protein</fullName>
    </recommendedName>
</protein>
<feature type="non-terminal residue" evidence="2">
    <location>
        <position position="303"/>
    </location>
</feature>
<dbReference type="PANTHER" id="PTHR47237:SF1">
    <property type="entry name" value="SLL0310 PROTEIN"/>
    <property type="match status" value="1"/>
</dbReference>
<dbReference type="Gene3D" id="3.40.630.90">
    <property type="match status" value="1"/>
</dbReference>
<dbReference type="PROSITE" id="PS51186">
    <property type="entry name" value="GNAT"/>
    <property type="match status" value="1"/>
</dbReference>
<evidence type="ECO:0000313" key="3">
    <source>
        <dbReference type="Proteomes" id="UP000054359"/>
    </source>
</evidence>
<dbReference type="STRING" id="407821.A0A087T408"/>
<keyword evidence="3" id="KW-1185">Reference proteome</keyword>
<sequence length="303" mass="33903">MASQLPDYTIRLMKKEEIPEVLDIWRETQLSEGTHSLDTWFSFDPEGFYVAVTNDGEILGVCAGVLQSEDLAFIGLYVVKSSYQRKGIGKRIWDTVMERVGLRNAGVNPVPEQLANYRDRAGFGIQTSWCSVVCIARDILTSELCTNIPGLEIQVLKPDDDIIDEVTVYDADVYGFSRRNLVKLLCEEGDSITVAAITVGERKVCGYGCIKENIKGNALVGPLYADETDIAELILYYLIKAFPLAESRGVTMMTIDCNQSAIDMTEKLGFFKEPGIARLYTKEEVNVKFEKVFGQHNLNFSVF</sequence>
<dbReference type="AlphaFoldDB" id="A0A087T408"/>
<dbReference type="CDD" id="cd04301">
    <property type="entry name" value="NAT_SF"/>
    <property type="match status" value="1"/>
</dbReference>
<evidence type="ECO:0000259" key="1">
    <source>
        <dbReference type="PROSITE" id="PS51186"/>
    </source>
</evidence>
<dbReference type="Proteomes" id="UP000054359">
    <property type="component" value="Unassembled WGS sequence"/>
</dbReference>
<dbReference type="Gene3D" id="3.40.630.30">
    <property type="match status" value="1"/>
</dbReference>
<evidence type="ECO:0000313" key="2">
    <source>
        <dbReference type="EMBL" id="KFM59847.1"/>
    </source>
</evidence>
<organism evidence="2 3">
    <name type="scientific">Stegodyphus mimosarum</name>
    <name type="common">African social velvet spider</name>
    <dbReference type="NCBI Taxonomy" id="407821"/>
    <lineage>
        <taxon>Eukaryota</taxon>
        <taxon>Metazoa</taxon>
        <taxon>Ecdysozoa</taxon>
        <taxon>Arthropoda</taxon>
        <taxon>Chelicerata</taxon>
        <taxon>Arachnida</taxon>
        <taxon>Araneae</taxon>
        <taxon>Araneomorphae</taxon>
        <taxon>Entelegynae</taxon>
        <taxon>Eresoidea</taxon>
        <taxon>Eresidae</taxon>
        <taxon>Stegodyphus</taxon>
    </lineage>
</organism>
<dbReference type="Pfam" id="PF00583">
    <property type="entry name" value="Acetyltransf_1"/>
    <property type="match status" value="1"/>
</dbReference>